<evidence type="ECO:0000313" key="1">
    <source>
        <dbReference type="EMBL" id="POW11752.1"/>
    </source>
</evidence>
<accession>A0A2S4VQD9</accession>
<reference evidence="1" key="1">
    <citation type="submission" date="2017-12" db="EMBL/GenBank/DDBJ databases">
        <title>Gene loss provides genomic basis for host adaptation in cereal stripe rust fungi.</title>
        <authorList>
            <person name="Xia C."/>
        </authorList>
    </citation>
    <scope>NUCLEOTIDE SEQUENCE [LARGE SCALE GENOMIC DNA]</scope>
    <source>
        <strain evidence="1">93-210</strain>
    </source>
</reference>
<dbReference type="PANTHER" id="PTHR33069">
    <property type="entry name" value="CHROMOSOME 7, WHOLE GENOME SHOTGUN SEQUENCE-RELATED"/>
    <property type="match status" value="1"/>
</dbReference>
<dbReference type="Proteomes" id="UP000239156">
    <property type="component" value="Unassembled WGS sequence"/>
</dbReference>
<name>A0A2S4VQD9_9BASI</name>
<organism evidence="1 2">
    <name type="scientific">Puccinia striiformis</name>
    <dbReference type="NCBI Taxonomy" id="27350"/>
    <lineage>
        <taxon>Eukaryota</taxon>
        <taxon>Fungi</taxon>
        <taxon>Dikarya</taxon>
        <taxon>Basidiomycota</taxon>
        <taxon>Pucciniomycotina</taxon>
        <taxon>Pucciniomycetes</taxon>
        <taxon>Pucciniales</taxon>
        <taxon>Pucciniaceae</taxon>
        <taxon>Puccinia</taxon>
    </lineage>
</organism>
<sequence>MHSEHNRSIPVESVTKIVDSFPSINPDKMSDLECQDIAKQAISRLHQRVAQHGSQTFHGNQPPCDELSQFENETLYNLGKIVLPKLKKNLKLLSIALDPSTPQGDGILVIINAVIAILTDIDAILGELDDLIKMIGHSPNSARQTESKVKGLLTGTFSDVLGACGKLLGDLGLSSSSVDKSSVILVWKTLDRQVTLTIGKIDVLSRWLGKSLSDAAREEWQRSIEEIDIHLNGLLDLLKPGCQECDGGYEIESDDEFLVMPKPPDLKLVQAGIAILKLCRMYFTKLSRSTNLLIFDGPSTRMNANQLKLLLKVTSTNEFFVGEFIDTIEEPESDCETVECMVMQLIGGFVRMSRVLSEYYDSLLPEKRPRVDREEVAEARHWLDSWNSTFLLATANAIGSPVCKWSWQELAEGKYLFDDDDDDLNPDGGWEARWELANGKPDQKR</sequence>
<dbReference type="PANTHER" id="PTHR33069:SF3">
    <property type="entry name" value="DYNEIN HEAVY CHAIN TAIL DOMAIN-CONTAINING PROTEIN"/>
    <property type="match status" value="1"/>
</dbReference>
<proteinExistence type="predicted"/>
<protein>
    <submittedName>
        <fullName evidence="1">Uncharacterized protein</fullName>
    </submittedName>
</protein>
<comment type="caution">
    <text evidence="1">The sequence shown here is derived from an EMBL/GenBank/DDBJ whole genome shotgun (WGS) entry which is preliminary data.</text>
</comment>
<dbReference type="EMBL" id="PKSL01000036">
    <property type="protein sequence ID" value="POW11752.1"/>
    <property type="molecule type" value="Genomic_DNA"/>
</dbReference>
<keyword evidence="2" id="KW-1185">Reference proteome</keyword>
<dbReference type="VEuPathDB" id="FungiDB:PSHT_01447"/>
<gene>
    <name evidence="1" type="ORF">PSTT_05055</name>
</gene>
<evidence type="ECO:0000313" key="2">
    <source>
        <dbReference type="Proteomes" id="UP000239156"/>
    </source>
</evidence>
<dbReference type="VEuPathDB" id="FungiDB:PSTT_05055"/>
<dbReference type="AlphaFoldDB" id="A0A2S4VQD9"/>